<comment type="similarity">
    <text evidence="6">Belongs to the peptidase M24A family. Methionine aminopeptidase type 1 subfamily.</text>
</comment>
<sequence length="253" mass="27540">MIVTSEQELSMLKQVGQIVAETLHHMLQHVRPGITTKSLDLLGETYLATRDARSAPQLTYDFPGATCISVNEVVAHGIPSAETILQEGDVINIDVSAEWCGYWADNGASVVVGKDIHGRQKLVDCSLDTLQSAVARLRSGSKIQTLGAFIEHSANAEGFRVIKNLGGHGLGRALHEEPTDILNFRDILDKRRFRKGTVVAIETFFNTQSWRAVGQADGFTLVGNRGGVAVQHEVSIVITDTVPIILTPILYKT</sequence>
<evidence type="ECO:0000256" key="6">
    <source>
        <dbReference type="HAMAP-Rule" id="MF_01974"/>
    </source>
</evidence>
<dbReference type="SUPFAM" id="SSF55920">
    <property type="entry name" value="Creatinase/aminopeptidase"/>
    <property type="match status" value="1"/>
</dbReference>
<comment type="subunit">
    <text evidence="6">Monomer.</text>
</comment>
<feature type="binding site" evidence="6">
    <location>
        <position position="168"/>
    </location>
    <ligand>
        <name>a divalent metal cation</name>
        <dbReference type="ChEBI" id="CHEBI:60240"/>
        <label>2</label>
        <note>catalytic</note>
    </ligand>
</feature>
<dbReference type="EMBL" id="JBHULR010000003">
    <property type="protein sequence ID" value="MFD2547773.1"/>
    <property type="molecule type" value="Genomic_DNA"/>
</dbReference>
<organism evidence="9 10">
    <name type="scientific">Sphingobacterium suaedae</name>
    <dbReference type="NCBI Taxonomy" id="1686402"/>
    <lineage>
        <taxon>Bacteria</taxon>
        <taxon>Pseudomonadati</taxon>
        <taxon>Bacteroidota</taxon>
        <taxon>Sphingobacteriia</taxon>
        <taxon>Sphingobacteriales</taxon>
        <taxon>Sphingobacteriaceae</taxon>
        <taxon>Sphingobacterium</taxon>
    </lineage>
</organism>
<evidence type="ECO:0000313" key="10">
    <source>
        <dbReference type="Proteomes" id="UP001597545"/>
    </source>
</evidence>
<feature type="domain" description="Peptidase M24" evidence="8">
    <location>
        <begin position="12"/>
        <end position="239"/>
    </location>
</feature>
<evidence type="ECO:0000256" key="4">
    <source>
        <dbReference type="ARBA" id="ARBA00022723"/>
    </source>
</evidence>
<gene>
    <name evidence="6 9" type="primary">map</name>
    <name evidence="9" type="ORF">ACFSR5_08970</name>
</gene>
<dbReference type="Gene3D" id="3.90.230.10">
    <property type="entry name" value="Creatinase/methionine aminopeptidase superfamily"/>
    <property type="match status" value="1"/>
</dbReference>
<comment type="catalytic activity">
    <reaction evidence="6 7">
        <text>Release of N-terminal amino acids, preferentially methionine, from peptides and arylamides.</text>
        <dbReference type="EC" id="3.4.11.18"/>
    </reaction>
</comment>
<dbReference type="NCBIfam" id="TIGR00500">
    <property type="entry name" value="met_pdase_I"/>
    <property type="match status" value="1"/>
</dbReference>
<feature type="binding site" evidence="6">
    <location>
        <position position="105"/>
    </location>
    <ligand>
        <name>a divalent metal cation</name>
        <dbReference type="ChEBI" id="CHEBI:60240"/>
        <label>2</label>
        <note>catalytic</note>
    </ligand>
</feature>
<feature type="binding site" evidence="6">
    <location>
        <position position="202"/>
    </location>
    <ligand>
        <name>a divalent metal cation</name>
        <dbReference type="ChEBI" id="CHEBI:60240"/>
        <label>2</label>
        <note>catalytic</note>
    </ligand>
</feature>
<feature type="binding site" evidence="6">
    <location>
        <position position="105"/>
    </location>
    <ligand>
        <name>a divalent metal cation</name>
        <dbReference type="ChEBI" id="CHEBI:60240"/>
        <label>1</label>
    </ligand>
</feature>
<dbReference type="PANTHER" id="PTHR43330">
    <property type="entry name" value="METHIONINE AMINOPEPTIDASE"/>
    <property type="match status" value="1"/>
</dbReference>
<protein>
    <recommendedName>
        <fullName evidence="6 7">Methionine aminopeptidase</fullName>
        <shortName evidence="6">MAP</shortName>
        <shortName evidence="6">MetAP</shortName>
        <ecNumber evidence="6 7">3.4.11.18</ecNumber>
    </recommendedName>
    <alternativeName>
        <fullName evidence="6">Peptidase M</fullName>
    </alternativeName>
</protein>
<dbReference type="Proteomes" id="UP001597545">
    <property type="component" value="Unassembled WGS sequence"/>
</dbReference>
<dbReference type="PRINTS" id="PR00599">
    <property type="entry name" value="MAPEPTIDASE"/>
</dbReference>
<feature type="binding site" evidence="6">
    <location>
        <position position="76"/>
    </location>
    <ligand>
        <name>substrate</name>
    </ligand>
</feature>
<comment type="caution">
    <text evidence="9">The sequence shown here is derived from an EMBL/GenBank/DDBJ whole genome shotgun (WGS) entry which is preliminary data.</text>
</comment>
<dbReference type="InterPro" id="IPR036005">
    <property type="entry name" value="Creatinase/aminopeptidase-like"/>
</dbReference>
<dbReference type="Pfam" id="PF00557">
    <property type="entry name" value="Peptidase_M24"/>
    <property type="match status" value="1"/>
</dbReference>
<reference evidence="10" key="1">
    <citation type="journal article" date="2019" name="Int. J. Syst. Evol. Microbiol.">
        <title>The Global Catalogue of Microorganisms (GCM) 10K type strain sequencing project: providing services to taxonomists for standard genome sequencing and annotation.</title>
        <authorList>
            <consortium name="The Broad Institute Genomics Platform"/>
            <consortium name="The Broad Institute Genome Sequencing Center for Infectious Disease"/>
            <person name="Wu L."/>
            <person name="Ma J."/>
        </authorList>
    </citation>
    <scope>NUCLEOTIDE SEQUENCE [LARGE SCALE GENOMIC DNA]</scope>
    <source>
        <strain evidence="10">KCTC 42662</strain>
    </source>
</reference>
<evidence type="ECO:0000256" key="3">
    <source>
        <dbReference type="ARBA" id="ARBA00022670"/>
    </source>
</evidence>
<name>A0ABW5KI04_9SPHI</name>
<feature type="binding site" evidence="6">
    <location>
        <position position="233"/>
    </location>
    <ligand>
        <name>a divalent metal cation</name>
        <dbReference type="ChEBI" id="CHEBI:60240"/>
        <label>1</label>
    </ligand>
</feature>
<comment type="function">
    <text evidence="1 6">Removes the N-terminal methionine from nascent proteins. The N-terminal methionine is often cleaved when the second residue in the primary sequence is small and uncharged (Met-Ala-, Cys, Gly, Pro, Ser, Thr, or Val). Requires deformylation of the N(alpha)-formylated initiator methionine before it can be hydrolyzed.</text>
</comment>
<evidence type="ECO:0000256" key="5">
    <source>
        <dbReference type="ARBA" id="ARBA00022801"/>
    </source>
</evidence>
<comment type="cofactor">
    <cofactor evidence="6">
        <name>Co(2+)</name>
        <dbReference type="ChEBI" id="CHEBI:48828"/>
    </cofactor>
    <cofactor evidence="6">
        <name>Zn(2+)</name>
        <dbReference type="ChEBI" id="CHEBI:29105"/>
    </cofactor>
    <cofactor evidence="6">
        <name>Mn(2+)</name>
        <dbReference type="ChEBI" id="CHEBI:29035"/>
    </cofactor>
    <cofactor evidence="6">
        <name>Fe(2+)</name>
        <dbReference type="ChEBI" id="CHEBI:29033"/>
    </cofactor>
    <text evidence="6">Binds 2 divalent metal cations per subunit. Has a high-affinity and a low affinity metal-binding site. The true nature of the physiological cofactor is under debate. The enzyme is active with cobalt, zinc, manganese or divalent iron ions. Most likely, methionine aminopeptidases function as mononuclear Fe(2+)-metalloproteases under physiological conditions, and the catalytically relevant metal-binding site has been assigned to the histidine-containing high-affinity site.</text>
</comment>
<evidence type="ECO:0000313" key="9">
    <source>
        <dbReference type="EMBL" id="MFD2547773.1"/>
    </source>
</evidence>
<feature type="binding site" evidence="6">
    <location>
        <position position="94"/>
    </location>
    <ligand>
        <name>a divalent metal cation</name>
        <dbReference type="ChEBI" id="CHEBI:60240"/>
        <label>1</label>
    </ligand>
</feature>
<dbReference type="HAMAP" id="MF_01974">
    <property type="entry name" value="MetAP_1"/>
    <property type="match status" value="1"/>
</dbReference>
<keyword evidence="3 6" id="KW-0645">Protease</keyword>
<feature type="binding site" evidence="6">
    <location>
        <position position="233"/>
    </location>
    <ligand>
        <name>a divalent metal cation</name>
        <dbReference type="ChEBI" id="CHEBI:60240"/>
        <label>2</label>
        <note>catalytic</note>
    </ligand>
</feature>
<dbReference type="InterPro" id="IPR000994">
    <property type="entry name" value="Pept_M24"/>
</dbReference>
<dbReference type="InterPro" id="IPR002467">
    <property type="entry name" value="Pept_M24A_MAP1"/>
</dbReference>
<dbReference type="GO" id="GO:0004239">
    <property type="term" value="F:initiator methionyl aminopeptidase activity"/>
    <property type="evidence" value="ECO:0007669"/>
    <property type="project" value="UniProtKB-EC"/>
</dbReference>
<proteinExistence type="inferred from homology"/>
<dbReference type="PANTHER" id="PTHR43330:SF13">
    <property type="entry name" value="METHIONINE AMINOPEPTIDASE 2"/>
    <property type="match status" value="1"/>
</dbReference>
<evidence type="ECO:0000259" key="8">
    <source>
        <dbReference type="Pfam" id="PF00557"/>
    </source>
</evidence>
<dbReference type="EC" id="3.4.11.18" evidence="6 7"/>
<dbReference type="RefSeq" id="WP_380902849.1">
    <property type="nucleotide sequence ID" value="NZ_JBHUEG010000007.1"/>
</dbReference>
<keyword evidence="5 6" id="KW-0378">Hydrolase</keyword>
<keyword evidence="2 6" id="KW-0031">Aminopeptidase</keyword>
<keyword evidence="4 6" id="KW-0479">Metal-binding</keyword>
<accession>A0ABW5KI04</accession>
<evidence type="ECO:0000256" key="7">
    <source>
        <dbReference type="RuleBase" id="RU003653"/>
    </source>
</evidence>
<evidence type="ECO:0000256" key="1">
    <source>
        <dbReference type="ARBA" id="ARBA00002521"/>
    </source>
</evidence>
<feature type="binding site" evidence="6">
    <location>
        <position position="175"/>
    </location>
    <ligand>
        <name>substrate</name>
    </ligand>
</feature>
<evidence type="ECO:0000256" key="2">
    <source>
        <dbReference type="ARBA" id="ARBA00022438"/>
    </source>
</evidence>
<keyword evidence="10" id="KW-1185">Reference proteome</keyword>
<dbReference type="InterPro" id="IPR001714">
    <property type="entry name" value="Pept_M24_MAP"/>
</dbReference>